<dbReference type="GO" id="GO:0045053">
    <property type="term" value="P:protein retention in Golgi apparatus"/>
    <property type="evidence" value="ECO:0007669"/>
    <property type="project" value="TreeGrafter"/>
</dbReference>
<feature type="region of interest" description="Disordered" evidence="4">
    <location>
        <begin position="569"/>
        <end position="589"/>
    </location>
</feature>
<feature type="compositionally biased region" description="Basic and acidic residues" evidence="4">
    <location>
        <begin position="526"/>
        <end position="535"/>
    </location>
</feature>
<reference evidence="8 9" key="1">
    <citation type="submission" date="2018-08" db="EMBL/GenBank/DDBJ databases">
        <authorList>
            <person name="Laetsch R D."/>
            <person name="Stevens L."/>
            <person name="Kumar S."/>
            <person name="Blaxter L. M."/>
        </authorList>
    </citation>
    <scope>NUCLEOTIDE SEQUENCE [LARGE SCALE GENOMIC DNA]</scope>
</reference>
<keyword evidence="3" id="KW-0445">Lipid transport</keyword>
<dbReference type="PANTHER" id="PTHR16166">
    <property type="entry name" value="VACUOLAR PROTEIN SORTING-ASSOCIATED PROTEIN VPS13"/>
    <property type="match status" value="1"/>
</dbReference>
<dbReference type="GO" id="GO:0007005">
    <property type="term" value="P:mitochondrion organization"/>
    <property type="evidence" value="ECO:0007669"/>
    <property type="project" value="TreeGrafter"/>
</dbReference>
<evidence type="ECO:0000259" key="7">
    <source>
        <dbReference type="Pfam" id="PF25036"/>
    </source>
</evidence>
<sequence length="3353" mass="383487">MLENVVAWVLNNYVGEYLENLNTDQLSIALLQGQVELENVPLKKSALRKFDVPLKHPFSIDETYVVYSHVRYPTLLDTFRNWVKSGLLGKLTLSVPLTRLRSEPWVIKMSDLLVLLELSPSVRYDVENVEIYEQAKKEQQLEDLEKYHKRQLLSYWGLPNHDNSSEQNWWGASLVSTIVNNIQLVLSNVHIRYEDDRTLSNNESFVCGVRIHNVSMQTTDSHWGIGYIQPQDGVNMFKKLEIEGLSVYWNCGQQVTEEIKNHMDLQYMMAPEINRDDVCILQPFNGHLYMERNTNKFPLKTYPYIPRFKFNLCPEKVIIELTKRQLLEMGSLGNEWARFDRSRQHRKWRPLTTVGENAKEWWNFAYNRIQDQERQRKTRHTWSFAYNRAKQLNSYCRAYRRRLLSYLETAAVSTTGQSNKFNEKYETSHFGNVSRQNYDIEPTEEVRTAISSNLSTTASLKRTANSEDLILMKQIERDSNYTYHELQLFRETVYRRILAEKEARRSCSENRLQSDDESFENIEFPALRHDSDTDRTTSSNHSHSEETAKNSGGGLYSWLSNWIYGPRKEEAKSEKNGRDESVFDELSSTEKESSLTTDFKLVEDEILDVLNESRDDSTILHRDTLLAEVKLKLERMTIRFTDDFENQKDGSTRVLAMDLWQLASCVHLSPRRHSTTMSLTVADLSLQRLCTFPAEDMSVENTQNDESDKQESESLMFGFAKETTQILFAIGKAGKTGGSHALDSAKNSDLDNALFRLSYHRRAPKMVVTHTLDVRCSELSVLYNEGAFDDLATFFSDKNEIKQDKNFDPILMDVITIIDFAIHCPQLKVELRSKRGNLLDLKKKSAMSTPFALADVKHLIVGISNREQFITTVEIEFGSLEVKDLFEPTTDSLLCIRSQASFLKKQMSTSCPTLDADDLWFRPSFRQHKRSLSVSSRHITMDTKNERLRSSRESAALNSSGLKDINVLGACRFTLLLIDKKHPSFESTYKKISCLVNMDIPKIEICMNRRSYTLLLDFFGLLEPKMELPEDYIEILARPSAADTNIVLQDLEPYYIKVNVSTGLVQITMNYPGSKYHLGVIRVEEMFISAQARINDDEVPLEMSLLLGNCSLSDSTPFYSELYSERIGLRAKNEAFKRTFFSDDEKQKHLLSSHATVEIIKCLCAKSAAVRGYDVSIVLRIPSAMSIAYVHTHRYFNALLDFWQQFIELQNIVLRNNVSSTHIRMNNDVRSRIQLICEIECPCMIILPLNQLSNQVILCETANVHISNQFQLSSLISKFKDFEIGNIFDDDDYDCWIDWMSVICTETSICEGLRIPNTKAAVREVPGYERVCCDIFQHFHFLSSRKSILSKPFNLLIDIFRNLDIFISHRVPDIVITSSLANLNVKLTSDFYRLLRGFLSMNLGDPLIPASETIPIEVLQKPAELHASFQLNFNSAIFFQEVVGASNNYASFSFRMTLTNVEFNCFVQCENPSQGFAPLVGVKLNSSRISFDVYINNQSELDLICESTELIDTQFFDMEFDKRPNVFYSVLFPLPKGDSSRSKLMSEAHIIFKCDEPPVITLVLLNARLLLLLDWLNDVKNFVLLHSDFIPPVENAYRGIAHTTKSGIMERDPQIRESMERTFSLKITLKECDLILLEKPESLHSLALVAHTTAVLNMNDVRKLLNINLEIQQVNLDWFMMMSENESRCQLTNDFSVTLSLSEDDVDIEGQPLKLGLCSIIPIKHQLVVEISDMVARVSYRDLRVMRNVFASSFKRLNKSLEKNVIPKCDTHLTKKEDAFINVVRTIVKGNCIAFWLMDDHQNTVFPLIRCKFKRFCLNRYLEKINASFTFIADYFNQNIFGWEPLIEDWELKQLTVVTKNGTTVIDVFADELSTFNINITQAFLRQAVRFNSQLSEIKHGMDEDFRGPCVRSRSDHLPYILHNETGSTLRFTTATDEVLEARSMQRKSTAKWYQIAPDASITFEFPTKRLTIAENSEETHQLIVRVDGWDEISPVNVDAVGTYFRLARCSTSRAADGNFGINVRLVIVVAMDKNGRKVVTIRSALTVINHLVDPILLILTCGSSKIPETSIIRVDSKKTLHVPLKFASASVAVKPDGWNCSKAHEVKWQEAKNAGERINKLLKFDIFDAYYWMCLSIKREHYPEYEMLSGHTINFSPPLSVLNLLPVDAEFRIVNRKYAVSASKQIQITSVNTAENISFKVVTDRFVSMREITVTKSSLMQKAGDVVDRLHLRMKDSKKRYLDMYCSLSIGSSGAVLLSLWVPYWIVNKSGIPLIIKQEATNGTAAGQMEEHESAKDRNPLMFSFANDNCPKQCTVRIGQNYASDQSYKPLFGPKFPLTVGLHSMKLRLVHDQHPTQIYNIGVEVRQGTGRYKDTQVVMLTPRYVLNNQTSFGLSLSHIDHIDQPSQHVKVASKCNFIWNENFEDNRMICVKRDDVKYWSCPFRIDLISSFHVTMRDADETPQFLRVEVILNSAIFYVTFMNVCYYPPPIQLENLSDVPVLYQQKIERPRSSHLRTICKARSTVDYAWDDHYAPKLLILQVFENKSNLYDPQKPGMGPPLVYTNDVFIKFAHSFGRKPEDGFTDELELVLEVLHKGKVILNKLNPSDSSCNQLWRFAQDGCLENIGMNNRSKMGERYVLDVLDKGGFVLMMLKRNSARDRFQKWQFTPEKQLCCKVEGMFVEARKTEVVLSIPNKKSQLNKKGVPLEQIWELQSQLPGSGILDVECFHKGPTLVVRITDRKKPYQAHAVHRSGQPHYLQPLFGTCETNFNNLCNFEVNVSMRNGVGLSFINGLHEELIYARFQGIVLHVNRQGSTYQITGSVEVIQADNQLLTTDRWQVLFCQQDATSTESGLTESYISVPALKLEMNWTPLEHYDAFDCFRLKMCNLSIQLDEILLWKIVQFVQKAEAAESMKPTALLQPPNTELDKLDRVQARKCYFGTFDLEIGAVALSVVTVATSGLPPDLRKLKRQFNVKLVSFENAMISLPPFRQFRYFETFSFLIETLSKFYVEELKNQTFNIIVTMDAFGNPLGLASDLKESFEGLLFEGNLGGFVSGLGYCFTNSISKVASSMATGVGALTFDERHEMMRRRMLRCQPQADSNSALAHLYCGVKGLGVGVLGGLTAILTNTYNESRKDGLTGAMRGITTGAVDTVTKPVQGIFDLVEGTASAVKEIVGGPSTRKSHFPLHRVRLPRVTMNLQSLLPCYSEGLAYAQLELLRINGFATNEMLLDIEMLLDQVTITNRIRQYALVCSEQCYIVRQIDLEPSSVVQRIPYKQLKLIQAVSVSEKNSFFGTIEVVLEVSTGRKQRLPHIWCNRFEVAKRLCEKVGRAKQLYDHGKRTLNTVDDFDIL</sequence>
<dbReference type="Pfam" id="PF25036">
    <property type="entry name" value="VPS13_VAB"/>
    <property type="match status" value="1"/>
</dbReference>
<dbReference type="Pfam" id="PF25033">
    <property type="entry name" value="VPS13_M"/>
    <property type="match status" value="1"/>
</dbReference>
<dbReference type="InterPro" id="IPR009543">
    <property type="entry name" value="VPS13_VAB"/>
</dbReference>
<dbReference type="InterPro" id="IPR026847">
    <property type="entry name" value="VPS13"/>
</dbReference>
<feature type="domain" description="VPS13-like middle region" evidence="6">
    <location>
        <begin position="1186"/>
        <end position="1865"/>
    </location>
</feature>
<feature type="region of interest" description="Disordered" evidence="4">
    <location>
        <begin position="505"/>
        <end position="552"/>
    </location>
</feature>
<evidence type="ECO:0000256" key="4">
    <source>
        <dbReference type="SAM" id="MobiDB-lite"/>
    </source>
</evidence>
<feature type="compositionally biased region" description="Basic and acidic residues" evidence="4">
    <location>
        <begin position="505"/>
        <end position="514"/>
    </location>
</feature>
<evidence type="ECO:0000259" key="5">
    <source>
        <dbReference type="Pfam" id="PF12624"/>
    </source>
</evidence>
<evidence type="ECO:0000256" key="1">
    <source>
        <dbReference type="ARBA" id="ARBA00006545"/>
    </source>
</evidence>
<evidence type="ECO:0000313" key="9">
    <source>
        <dbReference type="Proteomes" id="UP000276991"/>
    </source>
</evidence>
<keyword evidence="9" id="KW-1185">Reference proteome</keyword>
<accession>A0A498S319</accession>
<proteinExistence type="inferred from homology"/>
<dbReference type="InterPro" id="IPR035992">
    <property type="entry name" value="Ricin_B-like_lectins"/>
</dbReference>
<evidence type="ECO:0000313" key="8">
    <source>
        <dbReference type="EMBL" id="VBB25729.1"/>
    </source>
</evidence>
<dbReference type="Pfam" id="PF12624">
    <property type="entry name" value="VPS13_N"/>
    <property type="match status" value="1"/>
</dbReference>
<feature type="domain" description="Vacuolar protein sorting-associated protein 13 VPS13 adaptor binding" evidence="7">
    <location>
        <begin position="1976"/>
        <end position="2531"/>
    </location>
</feature>
<gene>
    <name evidence="8" type="ORF">NAV_LOCUS559</name>
</gene>
<dbReference type="STRING" id="6277.A0A498S319"/>
<feature type="domain" description="Chorein N-terminal" evidence="5">
    <location>
        <begin position="83"/>
        <end position="405"/>
    </location>
</feature>
<evidence type="ECO:0000256" key="2">
    <source>
        <dbReference type="ARBA" id="ARBA00022448"/>
    </source>
</evidence>
<dbReference type="EMBL" id="UPTC01000036">
    <property type="protein sequence ID" value="VBB25729.1"/>
    <property type="molecule type" value="Genomic_DNA"/>
</dbReference>
<dbReference type="Proteomes" id="UP000276991">
    <property type="component" value="Unassembled WGS sequence"/>
</dbReference>
<dbReference type="GO" id="GO:0006869">
    <property type="term" value="P:lipid transport"/>
    <property type="evidence" value="ECO:0007669"/>
    <property type="project" value="UniProtKB-KW"/>
</dbReference>
<keyword evidence="2" id="KW-0813">Transport</keyword>
<dbReference type="OrthoDB" id="272810at2759"/>
<feature type="compositionally biased region" description="Basic and acidic residues" evidence="4">
    <location>
        <begin position="569"/>
        <end position="581"/>
    </location>
</feature>
<name>A0A498S319_ACAVI</name>
<dbReference type="SUPFAM" id="SSF50370">
    <property type="entry name" value="Ricin B-like lectins"/>
    <property type="match status" value="1"/>
</dbReference>
<evidence type="ECO:0000256" key="3">
    <source>
        <dbReference type="ARBA" id="ARBA00023055"/>
    </source>
</evidence>
<dbReference type="PROSITE" id="PS50231">
    <property type="entry name" value="RICIN_B_LECTIN"/>
    <property type="match status" value="1"/>
</dbReference>
<dbReference type="InterPro" id="IPR056747">
    <property type="entry name" value="VPS13-like_M"/>
</dbReference>
<dbReference type="GO" id="GO:0006623">
    <property type="term" value="P:protein targeting to vacuole"/>
    <property type="evidence" value="ECO:0007669"/>
    <property type="project" value="TreeGrafter"/>
</dbReference>
<dbReference type="PANTHER" id="PTHR16166:SF141">
    <property type="entry name" value="INTERMEMBRANE LIPID TRANSFER PROTEIN VPS13D"/>
    <property type="match status" value="1"/>
</dbReference>
<comment type="similarity">
    <text evidence="1">Belongs to the VPS13 family.</text>
</comment>
<evidence type="ECO:0000259" key="6">
    <source>
        <dbReference type="Pfam" id="PF25033"/>
    </source>
</evidence>
<protein>
    <submittedName>
        <fullName evidence="8">Uncharacterized protein</fullName>
    </submittedName>
</protein>
<organism evidence="8 9">
    <name type="scientific">Acanthocheilonema viteae</name>
    <name type="common">Filarial nematode worm</name>
    <name type="synonym">Dipetalonema viteae</name>
    <dbReference type="NCBI Taxonomy" id="6277"/>
    <lineage>
        <taxon>Eukaryota</taxon>
        <taxon>Metazoa</taxon>
        <taxon>Ecdysozoa</taxon>
        <taxon>Nematoda</taxon>
        <taxon>Chromadorea</taxon>
        <taxon>Rhabditida</taxon>
        <taxon>Spirurina</taxon>
        <taxon>Spiruromorpha</taxon>
        <taxon>Filarioidea</taxon>
        <taxon>Onchocercidae</taxon>
        <taxon>Acanthocheilonema</taxon>
    </lineage>
</organism>
<dbReference type="InterPro" id="IPR026854">
    <property type="entry name" value="VPS13_N"/>
</dbReference>